<evidence type="ECO:0008006" key="3">
    <source>
        <dbReference type="Google" id="ProtNLM"/>
    </source>
</evidence>
<dbReference type="OrthoDB" id="5222339at2759"/>
<sequence length="369" mass="40147">MDLALRNITNHTPATMDPAADQTMSLEGYDALHPPSENALRYRAGNKDHAPRSLHFSPPAIVPLPVIETYGVAAAEFNALCQLHGLRPMFSFTEPAQGCFGVKLEFGEHVCEDQRPFPSKKQAKEIISQRGLEVLSNVELPARTKRKSEDPSSIDEENWIGLLTEYCQKNRFPPARYKDHIANNVANQKAGLALTTYLHACTMTTDAAPGRTFGSETAVFTLKAAAKRSTAKEAVLWLRENAGLRVSAPAKHRKTEDGPNISLTDAANQLTAQTPAQLVATRSLQLGVTPPSYQMKPVLPPDDAATAAWYVAAATFLPQDALKEPRLGGSVGETGSCNGQKNAKKECCKLVLILLNQILEERRRALAVG</sequence>
<dbReference type="STRING" id="1507870.A0A1V8SSL4"/>
<reference evidence="2" key="1">
    <citation type="submission" date="2017-03" db="EMBL/GenBank/DDBJ databases">
        <title>Genomes of endolithic fungi from Antarctica.</title>
        <authorList>
            <person name="Coleine C."/>
            <person name="Masonjones S."/>
            <person name="Stajich J.E."/>
        </authorList>
    </citation>
    <scope>NUCLEOTIDE SEQUENCE [LARGE SCALE GENOMIC DNA]</scope>
    <source>
        <strain evidence="2">CCFEE 5527</strain>
    </source>
</reference>
<gene>
    <name evidence="1" type="ORF">B0A48_12481</name>
</gene>
<organism evidence="1 2">
    <name type="scientific">Cryoendolithus antarcticus</name>
    <dbReference type="NCBI Taxonomy" id="1507870"/>
    <lineage>
        <taxon>Eukaryota</taxon>
        <taxon>Fungi</taxon>
        <taxon>Dikarya</taxon>
        <taxon>Ascomycota</taxon>
        <taxon>Pezizomycotina</taxon>
        <taxon>Dothideomycetes</taxon>
        <taxon>Dothideomycetidae</taxon>
        <taxon>Cladosporiales</taxon>
        <taxon>Cladosporiaceae</taxon>
        <taxon>Cryoendolithus</taxon>
    </lineage>
</organism>
<comment type="caution">
    <text evidence="1">The sequence shown here is derived from an EMBL/GenBank/DDBJ whole genome shotgun (WGS) entry which is preliminary data.</text>
</comment>
<dbReference type="InParanoid" id="A0A1V8SSL4"/>
<evidence type="ECO:0000313" key="2">
    <source>
        <dbReference type="Proteomes" id="UP000192596"/>
    </source>
</evidence>
<dbReference type="Gene3D" id="3.30.160.20">
    <property type="match status" value="1"/>
</dbReference>
<proteinExistence type="predicted"/>
<dbReference type="EMBL" id="NAJO01000029">
    <property type="protein sequence ID" value="OQO02008.1"/>
    <property type="molecule type" value="Genomic_DNA"/>
</dbReference>
<evidence type="ECO:0000313" key="1">
    <source>
        <dbReference type="EMBL" id="OQO02008.1"/>
    </source>
</evidence>
<protein>
    <recommendedName>
        <fullName evidence="3">DRBM domain-containing protein</fullName>
    </recommendedName>
</protein>
<dbReference type="AlphaFoldDB" id="A0A1V8SSL4"/>
<name>A0A1V8SSL4_9PEZI</name>
<accession>A0A1V8SSL4</accession>
<dbReference type="Proteomes" id="UP000192596">
    <property type="component" value="Unassembled WGS sequence"/>
</dbReference>
<keyword evidence="2" id="KW-1185">Reference proteome</keyword>